<dbReference type="Proteomes" id="UP000646484">
    <property type="component" value="Unassembled WGS sequence"/>
</dbReference>
<dbReference type="Gene3D" id="3.30.70.1560">
    <property type="entry name" value="Alpha-L RNA-binding motif"/>
    <property type="match status" value="1"/>
</dbReference>
<sequence length="485" mass="58484">MSRETKRPRITRPTENRDENRRGRTQNFENREGGEREFRRPSRFNAERSDRERGYNGIRDLNKEREREQSGDSDNGNRYRRETDGNRERGTREGNRFENRDNNNRAPRRSFDRDSRDNRDNRERREYRDNRDSRDARERREYRNDRDNRDNRDNRERREYRDNYRNSDREDRRERRPQDQDRNRENRFQDRNRDAYRRDDRREQGNRDDRGDRRERFSERPKRSFDNEEASRSVYSKKKQIEFRKKNEGQETELRLNRYIAKGGVCSRRDADVLITTGRVKVNGEIVQQVGVKVKRTDKVEVDEQVIVPERKVYLVLNKPKDYVTTVEDPLERKTVMSLIDGACKERVYPIGRLDRQTTGVLLFTNDGDLAKKLTHPKYNQKKIYHVFLDKVVKTGDLDAIRKGIDLEDGFIKADEVMVSADDKTQVGIEIHSGRNRIVRRIFEHLGYQILRLDRVFFAGITKKNLPRGRWRFLTPEEVNVLKAY</sequence>
<evidence type="ECO:0000259" key="6">
    <source>
        <dbReference type="SMART" id="SM00363"/>
    </source>
</evidence>
<dbReference type="InterPro" id="IPR050343">
    <property type="entry name" value="RsuA_PseudoU_synthase"/>
</dbReference>
<dbReference type="PROSITE" id="PS50889">
    <property type="entry name" value="S4"/>
    <property type="match status" value="1"/>
</dbReference>
<dbReference type="EC" id="5.4.99.-" evidence="4"/>
<keyword evidence="2 4" id="KW-0413">Isomerase</keyword>
<evidence type="ECO:0000256" key="4">
    <source>
        <dbReference type="RuleBase" id="RU003887"/>
    </source>
</evidence>
<dbReference type="RefSeq" id="WP_099293632.1">
    <property type="nucleotide sequence ID" value="NZ_JACOOH010000005.1"/>
</dbReference>
<dbReference type="InterPro" id="IPR002942">
    <property type="entry name" value="S4_RNA-bd"/>
</dbReference>
<feature type="region of interest" description="Disordered" evidence="5">
    <location>
        <begin position="1"/>
        <end position="234"/>
    </location>
</feature>
<gene>
    <name evidence="7" type="ORF">H8S64_12370</name>
</gene>
<dbReference type="InterPro" id="IPR042092">
    <property type="entry name" value="PsdUridine_s_RsuA/RluB/E/F_cat"/>
</dbReference>
<evidence type="ECO:0000256" key="3">
    <source>
        <dbReference type="PROSITE-ProRule" id="PRU00182"/>
    </source>
</evidence>
<dbReference type="InterPro" id="IPR036986">
    <property type="entry name" value="S4_RNA-bd_sf"/>
</dbReference>
<dbReference type="InterPro" id="IPR018496">
    <property type="entry name" value="PsdUridine_synth_RsuA/RluB_CS"/>
</dbReference>
<dbReference type="CDD" id="cd02870">
    <property type="entry name" value="PseudoU_synth_RsuA_like"/>
    <property type="match status" value="1"/>
</dbReference>
<accession>A0ABR7D1T2</accession>
<comment type="caution">
    <text evidence="7">The sequence shown here is derived from an EMBL/GenBank/DDBJ whole genome shotgun (WGS) entry which is preliminary data.</text>
</comment>
<name>A0ABR7D1T2_9BACT</name>
<evidence type="ECO:0000313" key="7">
    <source>
        <dbReference type="EMBL" id="MBC5621894.1"/>
    </source>
</evidence>
<dbReference type="PROSITE" id="PS01149">
    <property type="entry name" value="PSI_RSU"/>
    <property type="match status" value="1"/>
</dbReference>
<keyword evidence="3" id="KW-0694">RNA-binding</keyword>
<dbReference type="Pfam" id="PF00849">
    <property type="entry name" value="PseudoU_synth_2"/>
    <property type="match status" value="1"/>
</dbReference>
<dbReference type="InterPro" id="IPR020103">
    <property type="entry name" value="PsdUridine_synth_cat_dom_sf"/>
</dbReference>
<feature type="domain" description="RNA-binding S4" evidence="6">
    <location>
        <begin position="254"/>
        <end position="321"/>
    </location>
</feature>
<dbReference type="NCBIfam" id="TIGR00093">
    <property type="entry name" value="pseudouridine synthase"/>
    <property type="match status" value="1"/>
</dbReference>
<dbReference type="PANTHER" id="PTHR47683:SF2">
    <property type="entry name" value="RNA-BINDING S4 DOMAIN-CONTAINING PROTEIN"/>
    <property type="match status" value="1"/>
</dbReference>
<protein>
    <recommendedName>
        <fullName evidence="4">Pseudouridine synthase</fullName>
        <ecNumber evidence="4">5.4.99.-</ecNumber>
    </recommendedName>
</protein>
<evidence type="ECO:0000256" key="2">
    <source>
        <dbReference type="ARBA" id="ARBA00023235"/>
    </source>
</evidence>
<dbReference type="SMART" id="SM00363">
    <property type="entry name" value="S4"/>
    <property type="match status" value="1"/>
</dbReference>
<proteinExistence type="inferred from homology"/>
<evidence type="ECO:0000256" key="5">
    <source>
        <dbReference type="SAM" id="MobiDB-lite"/>
    </source>
</evidence>
<dbReference type="Gene3D" id="3.10.290.10">
    <property type="entry name" value="RNA-binding S4 domain"/>
    <property type="match status" value="1"/>
</dbReference>
<keyword evidence="8" id="KW-1185">Reference proteome</keyword>
<comment type="similarity">
    <text evidence="1 4">Belongs to the pseudouridine synthase RsuA family.</text>
</comment>
<dbReference type="SUPFAM" id="SSF55120">
    <property type="entry name" value="Pseudouridine synthase"/>
    <property type="match status" value="1"/>
</dbReference>
<dbReference type="InterPro" id="IPR020094">
    <property type="entry name" value="TruA/RsuA/RluB/E/F_N"/>
</dbReference>
<dbReference type="PANTHER" id="PTHR47683">
    <property type="entry name" value="PSEUDOURIDINE SYNTHASE FAMILY PROTEIN-RELATED"/>
    <property type="match status" value="1"/>
</dbReference>
<evidence type="ECO:0000256" key="1">
    <source>
        <dbReference type="ARBA" id="ARBA00008348"/>
    </source>
</evidence>
<feature type="compositionally biased region" description="Basic and acidic residues" evidence="5">
    <location>
        <begin position="1"/>
        <end position="22"/>
    </location>
</feature>
<organism evidence="7 8">
    <name type="scientific">Butyricimonas hominis</name>
    <dbReference type="NCBI Taxonomy" id="2763032"/>
    <lineage>
        <taxon>Bacteria</taxon>
        <taxon>Pseudomonadati</taxon>
        <taxon>Bacteroidota</taxon>
        <taxon>Bacteroidia</taxon>
        <taxon>Bacteroidales</taxon>
        <taxon>Odoribacteraceae</taxon>
        <taxon>Butyricimonas</taxon>
    </lineage>
</organism>
<reference evidence="7 8" key="1">
    <citation type="submission" date="2020-08" db="EMBL/GenBank/DDBJ databases">
        <title>Genome public.</title>
        <authorList>
            <person name="Liu C."/>
            <person name="Sun Q."/>
        </authorList>
    </citation>
    <scope>NUCLEOTIDE SEQUENCE [LARGE SCALE GENOMIC DNA]</scope>
    <source>
        <strain evidence="7 8">NSJ-56</strain>
    </source>
</reference>
<dbReference type="EMBL" id="JACOOH010000005">
    <property type="protein sequence ID" value="MBC5621894.1"/>
    <property type="molecule type" value="Genomic_DNA"/>
</dbReference>
<evidence type="ECO:0000313" key="8">
    <source>
        <dbReference type="Proteomes" id="UP000646484"/>
    </source>
</evidence>
<dbReference type="InterPro" id="IPR000748">
    <property type="entry name" value="PsdUridine_synth_RsuA/RluB/E/F"/>
</dbReference>
<dbReference type="CDD" id="cd00165">
    <property type="entry name" value="S4"/>
    <property type="match status" value="1"/>
</dbReference>
<dbReference type="SUPFAM" id="SSF55174">
    <property type="entry name" value="Alpha-L RNA-binding motif"/>
    <property type="match status" value="1"/>
</dbReference>
<dbReference type="InterPro" id="IPR006145">
    <property type="entry name" value="PsdUridine_synth_RsuA/RluA"/>
</dbReference>
<dbReference type="Gene3D" id="3.30.70.580">
    <property type="entry name" value="Pseudouridine synthase I, catalytic domain, N-terminal subdomain"/>
    <property type="match status" value="1"/>
</dbReference>
<dbReference type="Pfam" id="PF01479">
    <property type="entry name" value="S4"/>
    <property type="match status" value="1"/>
</dbReference>
<feature type="compositionally biased region" description="Basic and acidic residues" evidence="5">
    <location>
        <begin position="29"/>
        <end position="231"/>
    </location>
</feature>